<reference evidence="2" key="1">
    <citation type="submission" date="2020-03" db="EMBL/GenBank/DDBJ databases">
        <authorList>
            <person name="Weist P."/>
        </authorList>
    </citation>
    <scope>NUCLEOTIDE SEQUENCE</scope>
</reference>
<comment type="caution">
    <text evidence="2">The sequence shown here is derived from an EMBL/GenBank/DDBJ whole genome shotgun (WGS) entry which is preliminary data.</text>
</comment>
<keyword evidence="3" id="KW-1185">Reference proteome</keyword>
<proteinExistence type="predicted"/>
<accession>A0A9N7YUD8</accession>
<organism evidence="2 3">
    <name type="scientific">Pleuronectes platessa</name>
    <name type="common">European plaice</name>
    <dbReference type="NCBI Taxonomy" id="8262"/>
    <lineage>
        <taxon>Eukaryota</taxon>
        <taxon>Metazoa</taxon>
        <taxon>Chordata</taxon>
        <taxon>Craniata</taxon>
        <taxon>Vertebrata</taxon>
        <taxon>Euteleostomi</taxon>
        <taxon>Actinopterygii</taxon>
        <taxon>Neopterygii</taxon>
        <taxon>Teleostei</taxon>
        <taxon>Neoteleostei</taxon>
        <taxon>Acanthomorphata</taxon>
        <taxon>Carangaria</taxon>
        <taxon>Pleuronectiformes</taxon>
        <taxon>Pleuronectoidei</taxon>
        <taxon>Pleuronectidae</taxon>
        <taxon>Pleuronectes</taxon>
    </lineage>
</organism>
<evidence type="ECO:0000313" key="2">
    <source>
        <dbReference type="EMBL" id="CAB1444806.1"/>
    </source>
</evidence>
<name>A0A9N7YUD8_PLEPL</name>
<evidence type="ECO:0000256" key="1">
    <source>
        <dbReference type="SAM" id="MobiDB-lite"/>
    </source>
</evidence>
<protein>
    <submittedName>
        <fullName evidence="2">Uncharacterized protein</fullName>
    </submittedName>
</protein>
<gene>
    <name evidence="2" type="ORF">PLEPLA_LOCUS32524</name>
</gene>
<dbReference type="Proteomes" id="UP001153269">
    <property type="component" value="Unassembled WGS sequence"/>
</dbReference>
<feature type="region of interest" description="Disordered" evidence="1">
    <location>
        <begin position="37"/>
        <end position="69"/>
    </location>
</feature>
<evidence type="ECO:0000313" key="3">
    <source>
        <dbReference type="Proteomes" id="UP001153269"/>
    </source>
</evidence>
<dbReference type="EMBL" id="CADEAL010003458">
    <property type="protein sequence ID" value="CAB1444806.1"/>
    <property type="molecule type" value="Genomic_DNA"/>
</dbReference>
<sequence length="132" mass="14551">MAPHSSRVQPLSGAQAQLTKALCKAIATAHCVFYTGKQPSHKGEKKSKGGIGFGCRTRNEGKPKPLQTRRPRLANALLAVQQAGQRVLWVHHLPQLKDLTDQKGSLVHSTWMYPTETLGNDCDLTNVRLSER</sequence>
<dbReference type="AlphaFoldDB" id="A0A9N7YUD8"/>